<feature type="binding site" evidence="18">
    <location>
        <begin position="107"/>
        <end position="111"/>
    </location>
    <ligand>
        <name>NAD(+)</name>
        <dbReference type="ChEBI" id="CHEBI:57540"/>
    </ligand>
</feature>
<dbReference type="NCBIfam" id="TIGR01357">
    <property type="entry name" value="aroB"/>
    <property type="match status" value="1"/>
</dbReference>
<dbReference type="SUPFAM" id="SSF56796">
    <property type="entry name" value="Dehydroquinate synthase-like"/>
    <property type="match status" value="1"/>
</dbReference>
<dbReference type="GO" id="GO:0000166">
    <property type="term" value="F:nucleotide binding"/>
    <property type="evidence" value="ECO:0007669"/>
    <property type="project" value="UniProtKB-KW"/>
</dbReference>
<keyword evidence="10 18" id="KW-0028">Amino-acid biosynthesis</keyword>
<dbReference type="RefSeq" id="WP_110518295.1">
    <property type="nucleotide sequence ID" value="NZ_PDOF01000001.1"/>
</dbReference>
<dbReference type="GO" id="GO:0008652">
    <property type="term" value="P:amino acid biosynthetic process"/>
    <property type="evidence" value="ECO:0007669"/>
    <property type="project" value="UniProtKB-KW"/>
</dbReference>
<evidence type="ECO:0000313" key="21">
    <source>
        <dbReference type="EMBL" id="PYZ98422.1"/>
    </source>
</evidence>
<feature type="binding site" evidence="18">
    <location>
        <position position="248"/>
    </location>
    <ligand>
        <name>Zn(2+)</name>
        <dbReference type="ChEBI" id="CHEBI:29105"/>
    </ligand>
</feature>
<evidence type="ECO:0000256" key="1">
    <source>
        <dbReference type="ARBA" id="ARBA00001393"/>
    </source>
</evidence>
<dbReference type="GO" id="GO:0003856">
    <property type="term" value="F:3-dehydroquinate synthase activity"/>
    <property type="evidence" value="ECO:0007669"/>
    <property type="project" value="UniProtKB-UniRule"/>
</dbReference>
<comment type="function">
    <text evidence="18">Catalyzes the conversion of 3-deoxy-D-arabino-heptulosonate 7-phosphate (DAHP) to dehydroquinate (DHQ).</text>
</comment>
<comment type="cofactor">
    <cofactor evidence="3">
        <name>Zn(2+)</name>
        <dbReference type="ChEBI" id="CHEBI:29105"/>
    </cofactor>
</comment>
<comment type="caution">
    <text evidence="21">The sequence shown here is derived from an EMBL/GenBank/DDBJ whole genome shotgun (WGS) entry which is preliminary data.</text>
</comment>
<evidence type="ECO:0000256" key="7">
    <source>
        <dbReference type="ARBA" id="ARBA00013031"/>
    </source>
</evidence>
<dbReference type="Pfam" id="PF24621">
    <property type="entry name" value="DHQS_C"/>
    <property type="match status" value="1"/>
</dbReference>
<evidence type="ECO:0000256" key="12">
    <source>
        <dbReference type="ARBA" id="ARBA00022741"/>
    </source>
</evidence>
<dbReference type="Gene3D" id="3.40.50.1970">
    <property type="match status" value="1"/>
</dbReference>
<feature type="binding site" evidence="18">
    <location>
        <position position="265"/>
    </location>
    <ligand>
        <name>Zn(2+)</name>
        <dbReference type="ChEBI" id="CHEBI:29105"/>
    </ligand>
</feature>
<keyword evidence="16 18" id="KW-0456">Lyase</keyword>
<dbReference type="Gene3D" id="1.20.1090.10">
    <property type="entry name" value="Dehydroquinate synthase-like - alpha domain"/>
    <property type="match status" value="1"/>
</dbReference>
<evidence type="ECO:0000256" key="13">
    <source>
        <dbReference type="ARBA" id="ARBA00022833"/>
    </source>
</evidence>
<dbReference type="PANTHER" id="PTHR43622">
    <property type="entry name" value="3-DEHYDROQUINATE SYNTHASE"/>
    <property type="match status" value="1"/>
</dbReference>
<comment type="cofactor">
    <cofactor evidence="18">
        <name>Co(2+)</name>
        <dbReference type="ChEBI" id="CHEBI:48828"/>
    </cofactor>
    <cofactor evidence="18">
        <name>Zn(2+)</name>
        <dbReference type="ChEBI" id="CHEBI:29105"/>
    </cofactor>
    <text evidence="18">Binds 1 divalent metal cation per subunit. Can use either Co(2+) or Zn(2+).</text>
</comment>
<feature type="binding site" evidence="18">
    <location>
        <position position="152"/>
    </location>
    <ligand>
        <name>NAD(+)</name>
        <dbReference type="ChEBI" id="CHEBI:57540"/>
    </ligand>
</feature>
<evidence type="ECO:0000256" key="2">
    <source>
        <dbReference type="ARBA" id="ARBA00001911"/>
    </source>
</evidence>
<keyword evidence="22" id="KW-1185">Reference proteome</keyword>
<evidence type="ECO:0000256" key="4">
    <source>
        <dbReference type="ARBA" id="ARBA00004496"/>
    </source>
</evidence>
<dbReference type="GO" id="GO:0009073">
    <property type="term" value="P:aromatic amino acid family biosynthetic process"/>
    <property type="evidence" value="ECO:0007669"/>
    <property type="project" value="UniProtKB-KW"/>
</dbReference>
<evidence type="ECO:0000256" key="8">
    <source>
        <dbReference type="ARBA" id="ARBA00017684"/>
    </source>
</evidence>
<comment type="similarity">
    <text evidence="6 18">Belongs to the sugar phosphate cyclases superfamily. Dehydroquinate synthase family.</text>
</comment>
<dbReference type="OrthoDB" id="9806583at2"/>
<dbReference type="InterPro" id="IPR056179">
    <property type="entry name" value="DHQS_C"/>
</dbReference>
<dbReference type="InterPro" id="IPR050071">
    <property type="entry name" value="Dehydroquinate_synthase"/>
</dbReference>
<dbReference type="PIRSF" id="PIRSF001455">
    <property type="entry name" value="DHQ_synth"/>
    <property type="match status" value="1"/>
</dbReference>
<feature type="domain" description="3-dehydroquinate synthase N-terminal" evidence="19">
    <location>
        <begin position="70"/>
        <end position="180"/>
    </location>
</feature>
<dbReference type="GO" id="GO:0046872">
    <property type="term" value="F:metal ion binding"/>
    <property type="evidence" value="ECO:0007669"/>
    <property type="project" value="UniProtKB-KW"/>
</dbReference>
<feature type="domain" description="3-dehydroquinate synthase C-terminal" evidence="20">
    <location>
        <begin position="182"/>
        <end position="325"/>
    </location>
</feature>
<accession>A0A2W0HMW4</accession>
<dbReference type="InterPro" id="IPR030960">
    <property type="entry name" value="DHQS/DOIS_N"/>
</dbReference>
<keyword evidence="13 18" id="KW-0862">Zinc</keyword>
<feature type="binding site" evidence="18">
    <location>
        <begin position="131"/>
        <end position="132"/>
    </location>
    <ligand>
        <name>NAD(+)</name>
        <dbReference type="ChEBI" id="CHEBI:57540"/>
    </ligand>
</feature>
<sequence length="355" mass="39006">MRREIPVRSSAGHYPIIIEPGLRRRIGLILKSLPGKRSYSSVLIVTDRTVEKLYLEDVVRSFDETPHVKIVPAGEQSKSFSVLEELLEYVAGCGLDRDSVIIALGGGVVGDLAGFAAASFMRGIDFIQVPTTLLAHDSSVGGKTGINLRAGKNLAGAFHPPAAVCFDPETFSSLSKREWRSGLAEVIKHGLIRDPELLSFALDIGSFETAEDGAAMGRLLEQSIRVKKEVVEEDEKEKGIRAYLNFGHTLAHAVEAEAGYGRWTHGEAVAAGMIFALELSERTFGIDLRSAEVEASLQKLGYDTRMYKNLDTRSLVERMKKDKKSRQGDIRFVLLKAPCEPVLMPVSETELLKHL</sequence>
<evidence type="ECO:0000259" key="19">
    <source>
        <dbReference type="Pfam" id="PF01761"/>
    </source>
</evidence>
<comment type="catalytic activity">
    <reaction evidence="1 18">
        <text>7-phospho-2-dehydro-3-deoxy-D-arabino-heptonate = 3-dehydroquinate + phosphate</text>
        <dbReference type="Rhea" id="RHEA:21968"/>
        <dbReference type="ChEBI" id="CHEBI:32364"/>
        <dbReference type="ChEBI" id="CHEBI:43474"/>
        <dbReference type="ChEBI" id="CHEBI:58394"/>
        <dbReference type="EC" id="4.2.3.4"/>
    </reaction>
</comment>
<dbReference type="EC" id="4.2.3.4" evidence="7 18"/>
<dbReference type="InterPro" id="IPR030963">
    <property type="entry name" value="DHQ_synth_fam"/>
</dbReference>
<evidence type="ECO:0000256" key="5">
    <source>
        <dbReference type="ARBA" id="ARBA00004661"/>
    </source>
</evidence>
<comment type="caution">
    <text evidence="18">Lacks conserved residue(s) required for the propagation of feature annotation.</text>
</comment>
<evidence type="ECO:0000256" key="18">
    <source>
        <dbReference type="HAMAP-Rule" id="MF_00110"/>
    </source>
</evidence>
<organism evidence="21 22">
    <name type="scientific">Alteribacter lacisalsi</name>
    <dbReference type="NCBI Taxonomy" id="2045244"/>
    <lineage>
        <taxon>Bacteria</taxon>
        <taxon>Bacillati</taxon>
        <taxon>Bacillota</taxon>
        <taxon>Bacilli</taxon>
        <taxon>Bacillales</taxon>
        <taxon>Bacillaceae</taxon>
        <taxon>Alteribacter</taxon>
    </lineage>
</organism>
<comment type="cofactor">
    <cofactor evidence="2 18">
        <name>NAD(+)</name>
        <dbReference type="ChEBI" id="CHEBI:57540"/>
    </cofactor>
</comment>
<evidence type="ECO:0000256" key="6">
    <source>
        <dbReference type="ARBA" id="ARBA00005412"/>
    </source>
</evidence>
<dbReference type="Proteomes" id="UP000248066">
    <property type="component" value="Unassembled WGS sequence"/>
</dbReference>
<dbReference type="InterPro" id="IPR016037">
    <property type="entry name" value="DHQ_synth_AroB"/>
</dbReference>
<dbReference type="PANTHER" id="PTHR43622:SF7">
    <property type="entry name" value="3-DEHYDROQUINATE SYNTHASE, CHLOROPLASTIC"/>
    <property type="match status" value="1"/>
</dbReference>
<keyword evidence="15 18" id="KW-0057">Aromatic amino acid biosynthesis</keyword>
<reference evidence="21 22" key="1">
    <citation type="submission" date="2017-10" db="EMBL/GenBank/DDBJ databases">
        <title>Bacillus sp. nov., a halophilic bacterium isolated from a Yangshapao Lake.</title>
        <authorList>
            <person name="Wang H."/>
        </authorList>
    </citation>
    <scope>NUCLEOTIDE SEQUENCE [LARGE SCALE GENOMIC DNA]</scope>
    <source>
        <strain evidence="21 22">YSP-3</strain>
    </source>
</reference>
<evidence type="ECO:0000256" key="15">
    <source>
        <dbReference type="ARBA" id="ARBA00023141"/>
    </source>
</evidence>
<dbReference type="EMBL" id="PDOF01000001">
    <property type="protein sequence ID" value="PYZ98422.1"/>
    <property type="molecule type" value="Genomic_DNA"/>
</dbReference>
<feature type="binding site" evidence="18">
    <location>
        <position position="185"/>
    </location>
    <ligand>
        <name>Zn(2+)</name>
        <dbReference type="ChEBI" id="CHEBI:29105"/>
    </ligand>
</feature>
<evidence type="ECO:0000256" key="14">
    <source>
        <dbReference type="ARBA" id="ARBA00023027"/>
    </source>
</evidence>
<feature type="binding site" evidence="18">
    <location>
        <position position="143"/>
    </location>
    <ligand>
        <name>NAD(+)</name>
        <dbReference type="ChEBI" id="CHEBI:57540"/>
    </ligand>
</feature>
<name>A0A2W0HMW4_9BACI</name>
<dbReference type="Pfam" id="PF01761">
    <property type="entry name" value="DHQ_synthase"/>
    <property type="match status" value="1"/>
</dbReference>
<dbReference type="FunFam" id="3.40.50.1970:FF:000007">
    <property type="entry name" value="Pentafunctional AROM polypeptide"/>
    <property type="match status" value="1"/>
</dbReference>
<evidence type="ECO:0000256" key="11">
    <source>
        <dbReference type="ARBA" id="ARBA00022723"/>
    </source>
</evidence>
<evidence type="ECO:0000259" key="20">
    <source>
        <dbReference type="Pfam" id="PF24621"/>
    </source>
</evidence>
<evidence type="ECO:0000256" key="3">
    <source>
        <dbReference type="ARBA" id="ARBA00001947"/>
    </source>
</evidence>
<keyword evidence="9 18" id="KW-0963">Cytoplasm</keyword>
<gene>
    <name evidence="18" type="primary">aroB</name>
    <name evidence="21" type="ORF">CR205_07465</name>
</gene>
<protein>
    <recommendedName>
        <fullName evidence="8 18">3-dehydroquinate synthase</fullName>
        <shortName evidence="18">DHQS</shortName>
        <ecNumber evidence="7 18">4.2.3.4</ecNumber>
    </recommendedName>
</protein>
<keyword evidence="14 18" id="KW-0520">NAD</keyword>
<comment type="subcellular location">
    <subcellularLocation>
        <location evidence="4 18">Cytoplasm</location>
    </subcellularLocation>
</comment>
<evidence type="ECO:0000256" key="16">
    <source>
        <dbReference type="ARBA" id="ARBA00023239"/>
    </source>
</evidence>
<keyword evidence="17 18" id="KW-0170">Cobalt</keyword>
<evidence type="ECO:0000256" key="17">
    <source>
        <dbReference type="ARBA" id="ARBA00023285"/>
    </source>
</evidence>
<dbReference type="GO" id="GO:0005737">
    <property type="term" value="C:cytoplasm"/>
    <property type="evidence" value="ECO:0007669"/>
    <property type="project" value="UniProtKB-SubCell"/>
</dbReference>
<evidence type="ECO:0000313" key="22">
    <source>
        <dbReference type="Proteomes" id="UP000248066"/>
    </source>
</evidence>
<comment type="pathway">
    <text evidence="5 18">Metabolic intermediate biosynthesis; chorismate biosynthesis; chorismate from D-erythrose 4-phosphate and phosphoenolpyruvate: step 2/7.</text>
</comment>
<dbReference type="GO" id="GO:0009423">
    <property type="term" value="P:chorismate biosynthetic process"/>
    <property type="evidence" value="ECO:0007669"/>
    <property type="project" value="UniProtKB-UniRule"/>
</dbReference>
<proteinExistence type="inferred from homology"/>
<dbReference type="UniPathway" id="UPA00053">
    <property type="reaction ID" value="UER00085"/>
</dbReference>
<evidence type="ECO:0000256" key="9">
    <source>
        <dbReference type="ARBA" id="ARBA00022490"/>
    </source>
</evidence>
<dbReference type="CDD" id="cd08195">
    <property type="entry name" value="DHQS"/>
    <property type="match status" value="1"/>
</dbReference>
<dbReference type="HAMAP" id="MF_00110">
    <property type="entry name" value="DHQ_synthase"/>
    <property type="match status" value="1"/>
</dbReference>
<keyword evidence="12 18" id="KW-0547">Nucleotide-binding</keyword>
<keyword evidence="11 18" id="KW-0479">Metal-binding</keyword>
<dbReference type="AlphaFoldDB" id="A0A2W0HMW4"/>
<evidence type="ECO:0000256" key="10">
    <source>
        <dbReference type="ARBA" id="ARBA00022605"/>
    </source>
</evidence>